<reference evidence="8" key="2">
    <citation type="journal article" date="2013" name="G3 (Bethesda)">
        <title>Genomes of Ashbya fungi isolated from insects reveal four mating-type loci, numerous translocations, lack of transposons, and distinct gene duplications.</title>
        <authorList>
            <person name="Dietrich F.S."/>
            <person name="Voegeli S."/>
            <person name="Kuo S."/>
            <person name="Philippsen P."/>
        </authorList>
    </citation>
    <scope>GENOME REANNOTATION</scope>
    <source>
        <strain evidence="8">ATCC 10895 / CBS 109.51 / FGSC 9923 / NRRL Y-1056</strain>
    </source>
</reference>
<evidence type="ECO:0000256" key="3">
    <source>
        <dbReference type="SAM" id="MobiDB-lite"/>
    </source>
</evidence>
<dbReference type="InterPro" id="IPR016024">
    <property type="entry name" value="ARM-type_fold"/>
</dbReference>
<dbReference type="RefSeq" id="NP_983163.2">
    <property type="nucleotide sequence ID" value="NM_208516.2"/>
</dbReference>
<dbReference type="InParanoid" id="Q75D08"/>
<dbReference type="GO" id="GO:0030950">
    <property type="term" value="P:establishment or maintenance of actin cytoskeleton polarity"/>
    <property type="evidence" value="ECO:0007669"/>
    <property type="project" value="EnsemblFungi"/>
</dbReference>
<feature type="region of interest" description="Disordered" evidence="3">
    <location>
        <begin position="1"/>
        <end position="21"/>
    </location>
</feature>
<dbReference type="HOGENOM" id="CLU_001013_1_1_1"/>
<dbReference type="SMART" id="SM01308">
    <property type="entry name" value="RICTOR_N"/>
    <property type="match status" value="1"/>
</dbReference>
<evidence type="ECO:0000313" key="8">
    <source>
        <dbReference type="Proteomes" id="UP000000591"/>
    </source>
</evidence>
<dbReference type="GO" id="GO:0005886">
    <property type="term" value="C:plasma membrane"/>
    <property type="evidence" value="ECO:0007669"/>
    <property type="project" value="EnsemblFungi"/>
</dbReference>
<dbReference type="GO" id="GO:0031505">
    <property type="term" value="P:fungal-type cell wall organization"/>
    <property type="evidence" value="ECO:0007669"/>
    <property type="project" value="EnsemblFungi"/>
</dbReference>
<evidence type="ECO:0000259" key="4">
    <source>
        <dbReference type="SMART" id="SM01307"/>
    </source>
</evidence>
<dbReference type="Pfam" id="PF14664">
    <property type="entry name" value="RICTOR_N"/>
    <property type="match status" value="1"/>
</dbReference>
<dbReference type="GeneID" id="4619273"/>
<feature type="region of interest" description="Disordered" evidence="3">
    <location>
        <begin position="218"/>
        <end position="246"/>
    </location>
</feature>
<dbReference type="SMART" id="SM01303">
    <property type="entry name" value="RasGEF_N_2"/>
    <property type="match status" value="1"/>
</dbReference>
<dbReference type="EMBL" id="AE016815">
    <property type="protein sequence ID" value="AAS50987.2"/>
    <property type="molecule type" value="Genomic_DNA"/>
</dbReference>
<dbReference type="SUPFAM" id="SSF48371">
    <property type="entry name" value="ARM repeat"/>
    <property type="match status" value="1"/>
</dbReference>
<evidence type="ECO:0000256" key="1">
    <source>
        <dbReference type="ARBA" id="ARBA00008878"/>
    </source>
</evidence>
<dbReference type="InterPro" id="IPR029453">
    <property type="entry name" value="Rictor_IV"/>
</dbReference>
<feature type="domain" description="Rapamycin-insensitive companion of mTOR" evidence="6">
    <location>
        <begin position="1086"/>
        <end position="1158"/>
    </location>
</feature>
<dbReference type="GO" id="GO:0072659">
    <property type="term" value="P:protein localization to plasma membrane"/>
    <property type="evidence" value="ECO:0007669"/>
    <property type="project" value="EnsemblFungi"/>
</dbReference>
<dbReference type="Pfam" id="PF14663">
    <property type="entry name" value="RasGEF_N_2"/>
    <property type="match status" value="1"/>
</dbReference>
<feature type="compositionally biased region" description="Basic and acidic residues" evidence="3">
    <location>
        <begin position="232"/>
        <end position="246"/>
    </location>
</feature>
<dbReference type="GO" id="GO:0038203">
    <property type="term" value="P:TORC2 signaling"/>
    <property type="evidence" value="ECO:0000318"/>
    <property type="project" value="GO_Central"/>
</dbReference>
<dbReference type="InterPro" id="IPR028267">
    <property type="entry name" value="Pianissimo_N"/>
</dbReference>
<evidence type="ECO:0000259" key="5">
    <source>
        <dbReference type="SMART" id="SM01308"/>
    </source>
</evidence>
<dbReference type="OrthoDB" id="271111at2759"/>
<dbReference type="GO" id="GO:0030148">
    <property type="term" value="P:sphingolipid biosynthetic process"/>
    <property type="evidence" value="ECO:0007669"/>
    <property type="project" value="EnsemblFungi"/>
</dbReference>
<gene>
    <name evidence="7" type="ORF">AGOS_ABR214C</name>
</gene>
<keyword evidence="2" id="KW-0175">Coiled coil</keyword>
<dbReference type="OMA" id="EIRIHAT"/>
<proteinExistence type="inferred from homology"/>
<feature type="domain" description="Rapamycin-insensitive companion of mTOR N-terminal" evidence="5">
    <location>
        <begin position="276"/>
        <end position="624"/>
    </location>
</feature>
<dbReference type="Pfam" id="PF14668">
    <property type="entry name" value="RICTOR_V"/>
    <property type="match status" value="1"/>
</dbReference>
<dbReference type="Gene3D" id="1.25.10.10">
    <property type="entry name" value="Leucine-rich Repeat Variant"/>
    <property type="match status" value="1"/>
</dbReference>
<dbReference type="PANTHER" id="PTHR13298:SF11">
    <property type="entry name" value="RAPAMYCIN-INSENSITIVE COMPANION OF MTOR"/>
    <property type="match status" value="1"/>
</dbReference>
<feature type="region of interest" description="Disordered" evidence="3">
    <location>
        <begin position="34"/>
        <end position="53"/>
    </location>
</feature>
<protein>
    <submittedName>
        <fullName evidence="7">ABR214Cp</fullName>
    </submittedName>
</protein>
<feature type="coiled-coil region" evidence="2">
    <location>
        <begin position="56"/>
        <end position="141"/>
    </location>
</feature>
<dbReference type="InterPro" id="IPR028268">
    <property type="entry name" value="Pianissimo_fam"/>
</dbReference>
<evidence type="ECO:0000313" key="7">
    <source>
        <dbReference type="EMBL" id="AAS50987.2"/>
    </source>
</evidence>
<keyword evidence="8" id="KW-1185">Reference proteome</keyword>
<dbReference type="FunFam" id="1.25.10.10:FF:000660">
    <property type="entry name" value="Temperature-sensitive Csg2 suppressor"/>
    <property type="match status" value="1"/>
</dbReference>
<name>Q75D08_EREGS</name>
<dbReference type="GO" id="GO:0001558">
    <property type="term" value="P:regulation of cell growth"/>
    <property type="evidence" value="ECO:0007669"/>
    <property type="project" value="EnsemblFungi"/>
</dbReference>
<dbReference type="SMART" id="SM01307">
    <property type="entry name" value="RICTOR_M"/>
    <property type="match status" value="1"/>
</dbReference>
<dbReference type="SMART" id="SM01310">
    <property type="entry name" value="RICTOR_V"/>
    <property type="match status" value="1"/>
</dbReference>
<dbReference type="PANTHER" id="PTHR13298">
    <property type="entry name" value="CYTOSOLIC REGULATOR PIANISSIMO"/>
    <property type="match status" value="1"/>
</dbReference>
<feature type="domain" description="Rapamycin-insensitive companion of mTOR middle" evidence="4">
    <location>
        <begin position="689"/>
        <end position="914"/>
    </location>
</feature>
<organism evidence="7 8">
    <name type="scientific">Eremothecium gossypii (strain ATCC 10895 / CBS 109.51 / FGSC 9923 / NRRL Y-1056)</name>
    <name type="common">Yeast</name>
    <name type="synonym">Ashbya gossypii</name>
    <dbReference type="NCBI Taxonomy" id="284811"/>
    <lineage>
        <taxon>Eukaryota</taxon>
        <taxon>Fungi</taxon>
        <taxon>Dikarya</taxon>
        <taxon>Ascomycota</taxon>
        <taxon>Saccharomycotina</taxon>
        <taxon>Saccharomycetes</taxon>
        <taxon>Saccharomycetales</taxon>
        <taxon>Saccharomycetaceae</taxon>
        <taxon>Eremothecium</taxon>
    </lineage>
</organism>
<dbReference type="GO" id="GO:0043495">
    <property type="term" value="F:protein-membrane adaptor activity"/>
    <property type="evidence" value="ECO:0007669"/>
    <property type="project" value="EnsemblFungi"/>
</dbReference>
<dbReference type="GO" id="GO:0031932">
    <property type="term" value="C:TORC2 complex"/>
    <property type="evidence" value="ECO:0000318"/>
    <property type="project" value="GO_Central"/>
</dbReference>
<dbReference type="InterPro" id="IPR011989">
    <property type="entry name" value="ARM-like"/>
</dbReference>
<dbReference type="STRING" id="284811.Q75D08"/>
<dbReference type="FunCoup" id="Q75D08">
    <property type="interactions" value="537"/>
</dbReference>
<reference evidence="7 8" key="1">
    <citation type="journal article" date="2004" name="Science">
        <title>The Ashbya gossypii genome as a tool for mapping the ancient Saccharomyces cerevisiae genome.</title>
        <authorList>
            <person name="Dietrich F.S."/>
            <person name="Voegeli S."/>
            <person name="Brachat S."/>
            <person name="Lerch A."/>
            <person name="Gates K."/>
            <person name="Steiner S."/>
            <person name="Mohr C."/>
            <person name="Pohlmann R."/>
            <person name="Luedi P."/>
            <person name="Choi S."/>
            <person name="Wing R.A."/>
            <person name="Flavier A."/>
            <person name="Gaffney T.D."/>
            <person name="Philippsen P."/>
        </authorList>
    </citation>
    <scope>NUCLEOTIDE SEQUENCE [LARGE SCALE GENOMIC DNA]</scope>
    <source>
        <strain evidence="8">ATCC 10895 / CBS 109.51 / FGSC 9923 / NRRL Y-1056</strain>
    </source>
</reference>
<dbReference type="Proteomes" id="UP000000591">
    <property type="component" value="Chromosome II"/>
</dbReference>
<comment type="similarity">
    <text evidence="1">Belongs to the RICTOR family.</text>
</comment>
<dbReference type="InterPro" id="IPR029452">
    <property type="entry name" value="RICTOR_V"/>
</dbReference>
<feature type="compositionally biased region" description="Polar residues" evidence="3">
    <location>
        <begin position="42"/>
        <end position="53"/>
    </location>
</feature>
<dbReference type="InterPro" id="IPR029451">
    <property type="entry name" value="RICTOR_M"/>
</dbReference>
<dbReference type="Pfam" id="PF14666">
    <property type="entry name" value="RICTOR_M"/>
    <property type="match status" value="1"/>
</dbReference>
<accession>Q75D08</accession>
<dbReference type="KEGG" id="ago:AGOS_ABR214C"/>
<evidence type="ECO:0000259" key="6">
    <source>
        <dbReference type="SMART" id="SM01310"/>
    </source>
</evidence>
<sequence>MYGSALQMKSRSSGSRKRQNVVLSTSFVSTRRMQADEGAVTVPSSPLHTRQRNNTLGSLRQEVRTLESELERLQSQRQEVEKAREATSTEIYQGTYTRDHLQRHSQRLQANTQLRDIGKNIKRLEEQLSQVKAKIDAILSLVNKLPEEPAEGEKADERTTGIGVPLGASVSASNSSSAGRLSTPVAYHDAENVYYTDFADDYIQYSYFTDDEGDRTVDNTFQDFGSELEGDSDTRSDQHNSLQPDKKAKEIATATWLFSDYLQSLQDSNASREFILTKANSLVALLSKNPEIKHDMVFSAFSNTINSLLMSPDKLVTSAGYRICRYLITDNKFIENLMLLRIDVFLVISLTKDNRHDMEREQAIKLVREFITYDAGINQAIVQVIISCVEKTDDKLRMVCIETLLELALVKPAIVKKCGGFRVLESLLTDSRLQVSLLVLETFLSMMDLQATRCYVVEYCNVSSILSALSDWQSKSSLNVERLQNSMCMMARLFKNYNGLIILSRNEFRPLKELISFLQAPVVARYVLDLLLDVLLIKPLPYNEKKGTSSRLITSQFPNSPAANQYVALVVRMLGEANLVDALVSILLNTRYNDNLNHPKRNVLFSKTRHALAEYLSLAVNINSWNPDYVSKIHQSLSSIKFTEAFLIERINSKLNKHRTTLGIPNLNMQKTIINFSKAVTRATLLTDVDELVFKKMVFDTRVLQTKDFSQWNWDVLSDLCEGPLCNPRRLEELSRTTKFIRRLLVFYRPFRYRFSTVYSKANNAKQYVKVGCQFFNTLLQHYEGIKVLLDDSKIIPQLASTLYKAMEGHILPSKLFSSWALQNTLCGSYFKFLGLLMKSKEGINILEKWNMFTVIYKMFQPSPLAEEYLLLMLPELDLSHSIHCRIIFSKALVDSREVIRINATRVLGEMISSVKLSDPTLEEFMLNLLVAQLYDLSSEVVAVADQILYHYCLSQSITLALKPAIAASLNQLVFIGSPILFELMASSAGFKLLNNISYIEKERLLWLERKNREYVHIVEEFLEKELRNGASSDNSIHTNLPLHFYHSLARSEEGINMIQKNGDFLAFTSSIKRALQEMPKTLDEYSILKSNIWCCGYIGSTELGIKLLDKHNVIGDLVELAMTDENPTARFTAFYALGLISKTEEGCELLDELGWDCCIDVRRQPVGICVPNNITTFLSYPQESVEKTTVSEGIDQFDHGISEEDFPPLEVSQYKLIQYSEKVERDVLTDNQELKSILEHRARQVNAQRRIDSTPLQFQDDPVSAKIFRLVGKLGNHILTNSAIKELTELESRHGASKFETQEMFNAVFNLMAQYRFKPSVRKFLCDVFINKRALENIARRERRRRK</sequence>
<evidence type="ECO:0000256" key="2">
    <source>
        <dbReference type="SAM" id="Coils"/>
    </source>
</evidence>
<dbReference type="eggNOG" id="KOG3694">
    <property type="taxonomic scope" value="Eukaryota"/>
</dbReference>